<dbReference type="Proteomes" id="UP000185544">
    <property type="component" value="Chromosome"/>
</dbReference>
<gene>
    <name evidence="1" type="ORF">BCY86_05415</name>
</gene>
<keyword evidence="2" id="KW-1185">Reference proteome</keyword>
<accession>A0A1L6MXC4</accession>
<evidence type="ECO:0000313" key="2">
    <source>
        <dbReference type="Proteomes" id="UP000185544"/>
    </source>
</evidence>
<proteinExistence type="predicted"/>
<dbReference type="KEGG" id="pabo:BCY86_05415"/>
<name>A0A1L6MXC4_9BACT</name>
<reference evidence="1 2" key="1">
    <citation type="submission" date="2016-08" db="EMBL/GenBank/DDBJ databases">
        <title>Identification and validation of antigenic proteins from Pajaroellobacter abortibovis using de-novo genome sequence assembly and reverse vaccinology.</title>
        <authorList>
            <person name="Welly B.T."/>
            <person name="Miller M.R."/>
            <person name="Stott J.L."/>
            <person name="Blanchard M.T."/>
            <person name="Islas-Trejo A.D."/>
            <person name="O'Rourke S.M."/>
            <person name="Young A.E."/>
            <person name="Medrano J.F."/>
            <person name="Van Eenennaam A.L."/>
        </authorList>
    </citation>
    <scope>NUCLEOTIDE SEQUENCE [LARGE SCALE GENOMIC DNA]</scope>
    <source>
        <strain evidence="1 2">BTF92-0548A/99-0131</strain>
    </source>
</reference>
<organism evidence="1 2">
    <name type="scientific">Pajaroellobacter abortibovis</name>
    <dbReference type="NCBI Taxonomy" id="1882918"/>
    <lineage>
        <taxon>Bacteria</taxon>
        <taxon>Pseudomonadati</taxon>
        <taxon>Myxococcota</taxon>
        <taxon>Polyangia</taxon>
        <taxon>Polyangiales</taxon>
        <taxon>Polyangiaceae</taxon>
    </lineage>
</organism>
<sequence length="108" mass="11957">MLLGFIGEKNSDMPIVGFHNPARSSGYALNLRGPFQINQNHGANINFSVSHTVFSYAVRNVIEDQAWTQMIAFCQGDAAPNERIRLYVDGLPTSLEPTNDLFTEGDIL</sequence>
<dbReference type="EMBL" id="CP016908">
    <property type="protein sequence ID" value="APS00180.1"/>
    <property type="molecule type" value="Genomic_DNA"/>
</dbReference>
<evidence type="ECO:0000313" key="1">
    <source>
        <dbReference type="EMBL" id="APS00180.1"/>
    </source>
</evidence>
<dbReference type="RefSeq" id="WP_075276845.1">
    <property type="nucleotide sequence ID" value="NZ_CP016908.1"/>
</dbReference>
<protein>
    <submittedName>
        <fullName evidence="1">Uncharacterized protein</fullName>
    </submittedName>
</protein>
<dbReference type="AlphaFoldDB" id="A0A1L6MXC4"/>